<evidence type="ECO:0000313" key="2">
    <source>
        <dbReference type="Proteomes" id="UP000053780"/>
    </source>
</evidence>
<gene>
    <name evidence="1" type="ORF">NAPIS_ORF02316</name>
</gene>
<keyword evidence="2" id="KW-1185">Reference proteome</keyword>
<sequence>MVIFYIILNFCTNIPSETESDSSESNQESQYLTFTLNRILLNKKVYTYENASFCNITLFKLNEDITETFKYHYNILRNKIFKNDTLSLKNCEKLYFGNIATSILYRLDGFLKENRIDMLDKISLIFFDYNFKKNSIKRQTHENLQIGKDKESMVFNETAKGNKKRKLNIKEENMLTNYEEEKDWLIKEDNNQLNIKEESIITTDREEESLIKEENLKLNNEEEDMLTSDIECDLKKEETLLKKGKHLNFDIEEELHPRKKLKLIKKEENEDCIEKSNVKDKFKSNIKKIFLKIKNTFM</sequence>
<dbReference type="AlphaFoldDB" id="T0L5X8"/>
<name>T0L5X8_9MICR</name>
<dbReference type="HOGENOM" id="CLU_934136_0_0_1"/>
<accession>T0L5X8</accession>
<evidence type="ECO:0000313" key="1">
    <source>
        <dbReference type="EMBL" id="EQB60088.1"/>
    </source>
</evidence>
<organism evidence="1 2">
    <name type="scientific">Vairimorpha apis BRL 01</name>
    <dbReference type="NCBI Taxonomy" id="1037528"/>
    <lineage>
        <taxon>Eukaryota</taxon>
        <taxon>Fungi</taxon>
        <taxon>Fungi incertae sedis</taxon>
        <taxon>Microsporidia</taxon>
        <taxon>Nosematidae</taxon>
        <taxon>Vairimorpha</taxon>
    </lineage>
</organism>
<proteinExistence type="predicted"/>
<dbReference type="VEuPathDB" id="MicrosporidiaDB:NAPIS_ORF02316"/>
<reference evidence="1 2" key="1">
    <citation type="journal article" date="2013" name="BMC Genomics">
        <title>Genome sequencing and comparative genomics of honey bee microsporidia, Nosema apis reveal novel insights into host-parasite interactions.</title>
        <authorList>
            <person name="Chen Yp."/>
            <person name="Pettis J.S."/>
            <person name="Zhao Y."/>
            <person name="Liu X."/>
            <person name="Tallon L.J."/>
            <person name="Sadzewicz L.D."/>
            <person name="Li R."/>
            <person name="Zheng H."/>
            <person name="Huang S."/>
            <person name="Zhang X."/>
            <person name="Hamilton M.C."/>
            <person name="Pernal S.F."/>
            <person name="Melathopoulos A.P."/>
            <person name="Yan X."/>
            <person name="Evans J.D."/>
        </authorList>
    </citation>
    <scope>NUCLEOTIDE SEQUENCE [LARGE SCALE GENOMIC DNA]</scope>
    <source>
        <strain evidence="1 2">BRL 01</strain>
    </source>
</reference>
<dbReference type="EMBL" id="KE647331">
    <property type="protein sequence ID" value="EQB60088.1"/>
    <property type="molecule type" value="Genomic_DNA"/>
</dbReference>
<dbReference type="Proteomes" id="UP000053780">
    <property type="component" value="Unassembled WGS sequence"/>
</dbReference>
<protein>
    <submittedName>
        <fullName evidence="1">Uncharacterized protein</fullName>
    </submittedName>
</protein>